<name>A0ABX2QLN3_9HYPH</name>
<gene>
    <name evidence="1" type="ORF">HV823_21340</name>
</gene>
<dbReference type="EMBL" id="JABXYK010000016">
    <property type="protein sequence ID" value="NVP57799.1"/>
    <property type="molecule type" value="Genomic_DNA"/>
</dbReference>
<organism evidence="1 2">
    <name type="scientific">Mycoplana rhizolycopersici</name>
    <dbReference type="NCBI Taxonomy" id="2746702"/>
    <lineage>
        <taxon>Bacteria</taxon>
        <taxon>Pseudomonadati</taxon>
        <taxon>Pseudomonadota</taxon>
        <taxon>Alphaproteobacteria</taxon>
        <taxon>Hyphomicrobiales</taxon>
        <taxon>Rhizobiaceae</taxon>
        <taxon>Mycoplana</taxon>
    </lineage>
</organism>
<protein>
    <submittedName>
        <fullName evidence="1">Uncharacterized protein</fullName>
    </submittedName>
</protein>
<reference evidence="1 2" key="1">
    <citation type="submission" date="2020-06" db="EMBL/GenBank/DDBJ databases">
        <title>Rhizobium sp.nov. isolated from the tomato plant.</title>
        <authorList>
            <person name="Thin K.K."/>
            <person name="Zhang X."/>
            <person name="He S."/>
        </authorList>
    </citation>
    <scope>NUCLEOTIDE SEQUENCE [LARGE SCALE GENOMIC DNA]</scope>
    <source>
        <strain evidence="1 2">DBTS2</strain>
    </source>
</reference>
<evidence type="ECO:0000313" key="2">
    <source>
        <dbReference type="Proteomes" id="UP000659172"/>
    </source>
</evidence>
<evidence type="ECO:0000313" key="1">
    <source>
        <dbReference type="EMBL" id="NVP57799.1"/>
    </source>
</evidence>
<dbReference type="Proteomes" id="UP000659172">
    <property type="component" value="Unassembled WGS sequence"/>
</dbReference>
<accession>A0ABX2QLN3</accession>
<sequence>MNRPRLYIFGAAAAVLFGLWVLGHPGTPMFYPGFAGSPYMDPHMAELGFDYGCGYGHRFCRWVEGIERGVGALTGNPYQPPFADPTQLGELKSTLGITQAQEADWDTYEAALQGGVMAVERVRTSLPFPWLYPRGAHYANAMFVNEEAQP</sequence>
<dbReference type="RefSeq" id="WP_176951724.1">
    <property type="nucleotide sequence ID" value="NZ_JABXYK010000016.1"/>
</dbReference>
<keyword evidence="2" id="KW-1185">Reference proteome</keyword>
<comment type="caution">
    <text evidence="1">The sequence shown here is derived from an EMBL/GenBank/DDBJ whole genome shotgun (WGS) entry which is preliminary data.</text>
</comment>
<proteinExistence type="predicted"/>